<feature type="chain" id="PRO_5045977315" evidence="2">
    <location>
        <begin position="20"/>
        <end position="478"/>
    </location>
</feature>
<dbReference type="Gene3D" id="2.60.40.10">
    <property type="entry name" value="Immunoglobulins"/>
    <property type="match status" value="1"/>
</dbReference>
<reference evidence="4 5" key="1">
    <citation type="submission" date="2023-12" db="EMBL/GenBank/DDBJ databases">
        <title>Genome sequencing and assembly of bacterial species from a model synthetic community.</title>
        <authorList>
            <person name="Hogle S.L."/>
        </authorList>
    </citation>
    <scope>NUCLEOTIDE SEQUENCE [LARGE SCALE GENOMIC DNA]</scope>
    <source>
        <strain evidence="4 5">HAMBI_3031</strain>
    </source>
</reference>
<organism evidence="4 5">
    <name type="scientific">Niabella yanshanensis</name>
    <dbReference type="NCBI Taxonomy" id="577386"/>
    <lineage>
        <taxon>Bacteria</taxon>
        <taxon>Pseudomonadati</taxon>
        <taxon>Bacteroidota</taxon>
        <taxon>Chitinophagia</taxon>
        <taxon>Chitinophagales</taxon>
        <taxon>Chitinophagaceae</taxon>
        <taxon>Niabella</taxon>
    </lineage>
</organism>
<accession>A0ABZ0W8C2</accession>
<dbReference type="InterPro" id="IPR039329">
    <property type="entry name" value="SIAE"/>
</dbReference>
<dbReference type="Proteomes" id="UP001325680">
    <property type="component" value="Chromosome"/>
</dbReference>
<gene>
    <name evidence="4" type="ORF">U0035_01650</name>
</gene>
<sequence length="478" mass="53342">MKFLTALCLLFITPLIAQAKLKLPWFFSDNMVLQQQASPAIWGWTDKKNTVTVTTSWNNKKYTVQPDSKGKWKVAVATPKAGGPYEITISDGQIVKIKNILIGEVWICSGQSNMEMPLKGFSNQPINHSNDIVFNSTNDQIRLYNIPRSTQAAPRDTSKNFSWKISNPEDVANFSATGYTFGKFLYDRLKVPIGLINVSYGGTPVESFMDAASLREYGFPLPAPNDQSRLNNKIATVVYNGMLHPVIGYGVKGFIWYQGESNADRPKQYETLFPNFVQMLRSQFNQGDLPFYYVQIAPFDYNSSKKKGDTLLNSAFLRDAQRKALDKIPNSGMAVTMDIGDAGFIHPREKQEIGKRLALQALAKTYQYKGFASEGPLYESMTIKEGKAIVKFKNAPVGLTSYGKPITQFEIAGEDQKFYPATAQLVNGAVEISSKEVKNPVAVRYAFKDDSTGELFNTAGFPASSFRTDDWEIPVDVK</sequence>
<feature type="domain" description="Sialate O-acetylesterase" evidence="3">
    <location>
        <begin position="104"/>
        <end position="361"/>
    </location>
</feature>
<proteinExistence type="predicted"/>
<evidence type="ECO:0000313" key="5">
    <source>
        <dbReference type="Proteomes" id="UP001325680"/>
    </source>
</evidence>
<dbReference type="InterPro" id="IPR036514">
    <property type="entry name" value="SGNH_hydro_sf"/>
</dbReference>
<dbReference type="RefSeq" id="WP_114793273.1">
    <property type="nucleotide sequence ID" value="NZ_CP139960.1"/>
</dbReference>
<dbReference type="Gene3D" id="3.40.50.1110">
    <property type="entry name" value="SGNH hydrolase"/>
    <property type="match status" value="1"/>
</dbReference>
<dbReference type="Pfam" id="PF03629">
    <property type="entry name" value="SASA"/>
    <property type="match status" value="1"/>
</dbReference>
<dbReference type="InterPro" id="IPR013783">
    <property type="entry name" value="Ig-like_fold"/>
</dbReference>
<dbReference type="EMBL" id="CP139960">
    <property type="protein sequence ID" value="WQD38848.1"/>
    <property type="molecule type" value="Genomic_DNA"/>
</dbReference>
<feature type="signal peptide" evidence="2">
    <location>
        <begin position="1"/>
        <end position="19"/>
    </location>
</feature>
<evidence type="ECO:0000313" key="4">
    <source>
        <dbReference type="EMBL" id="WQD38848.1"/>
    </source>
</evidence>
<evidence type="ECO:0000259" key="3">
    <source>
        <dbReference type="Pfam" id="PF03629"/>
    </source>
</evidence>
<dbReference type="SUPFAM" id="SSF52266">
    <property type="entry name" value="SGNH hydrolase"/>
    <property type="match status" value="1"/>
</dbReference>
<name>A0ABZ0W8C2_9BACT</name>
<dbReference type="InterPro" id="IPR005181">
    <property type="entry name" value="SASA"/>
</dbReference>
<evidence type="ECO:0000256" key="1">
    <source>
        <dbReference type="ARBA" id="ARBA00022801"/>
    </source>
</evidence>
<keyword evidence="5" id="KW-1185">Reference proteome</keyword>
<keyword evidence="1" id="KW-0378">Hydrolase</keyword>
<dbReference type="PANTHER" id="PTHR22901:SF0">
    <property type="entry name" value="SIALATE O-ACETYLESTERASE"/>
    <property type="match status" value="1"/>
</dbReference>
<keyword evidence="2" id="KW-0732">Signal</keyword>
<protein>
    <submittedName>
        <fullName evidence="4">Sialate O-acetylesterase</fullName>
    </submittedName>
</protein>
<evidence type="ECO:0000256" key="2">
    <source>
        <dbReference type="SAM" id="SignalP"/>
    </source>
</evidence>
<dbReference type="PANTHER" id="PTHR22901">
    <property type="entry name" value="SIALATE O-ACETYLESTERASE"/>
    <property type="match status" value="1"/>
</dbReference>